<keyword evidence="1 2" id="KW-0732">Signal</keyword>
<name>A0A2T0U0Z4_9SPHI</name>
<dbReference type="SUPFAM" id="SSF56925">
    <property type="entry name" value="OMPA-like"/>
    <property type="match status" value="1"/>
</dbReference>
<evidence type="ECO:0000259" key="3">
    <source>
        <dbReference type="Pfam" id="PF13505"/>
    </source>
</evidence>
<dbReference type="OrthoDB" id="945117at2"/>
<dbReference type="Proteomes" id="UP000238034">
    <property type="component" value="Unassembled WGS sequence"/>
</dbReference>
<feature type="domain" description="Outer membrane protein beta-barrel" evidence="3">
    <location>
        <begin position="6"/>
        <end position="185"/>
    </location>
</feature>
<organism evidence="4 5">
    <name type="scientific">Arcticibacter pallidicorallinus</name>
    <dbReference type="NCBI Taxonomy" id="1259464"/>
    <lineage>
        <taxon>Bacteria</taxon>
        <taxon>Pseudomonadati</taxon>
        <taxon>Bacteroidota</taxon>
        <taxon>Sphingobacteriia</taxon>
        <taxon>Sphingobacteriales</taxon>
        <taxon>Sphingobacteriaceae</taxon>
        <taxon>Arcticibacter</taxon>
    </lineage>
</organism>
<dbReference type="AlphaFoldDB" id="A0A2T0U0Z4"/>
<reference evidence="4 5" key="1">
    <citation type="submission" date="2018-03" db="EMBL/GenBank/DDBJ databases">
        <title>Genomic Encyclopedia of Type Strains, Phase III (KMG-III): the genomes of soil and plant-associated and newly described type strains.</title>
        <authorList>
            <person name="Whitman W."/>
        </authorList>
    </citation>
    <scope>NUCLEOTIDE SEQUENCE [LARGE SCALE GENOMIC DNA]</scope>
    <source>
        <strain evidence="4 5">CGMCC 1.9313</strain>
    </source>
</reference>
<evidence type="ECO:0000313" key="5">
    <source>
        <dbReference type="Proteomes" id="UP000238034"/>
    </source>
</evidence>
<feature type="signal peptide" evidence="2">
    <location>
        <begin position="1"/>
        <end position="20"/>
    </location>
</feature>
<dbReference type="RefSeq" id="WP_106293947.1">
    <property type="nucleotide sequence ID" value="NZ_PVTH01000007.1"/>
</dbReference>
<dbReference type="Pfam" id="PF13505">
    <property type="entry name" value="OMP_b-brl"/>
    <property type="match status" value="1"/>
</dbReference>
<comment type="caution">
    <text evidence="4">The sequence shown here is derived from an EMBL/GenBank/DDBJ whole genome shotgun (WGS) entry which is preliminary data.</text>
</comment>
<accession>A0A2T0U0Z4</accession>
<evidence type="ECO:0000256" key="2">
    <source>
        <dbReference type="SAM" id="SignalP"/>
    </source>
</evidence>
<dbReference type="EMBL" id="PVTH01000007">
    <property type="protein sequence ID" value="PRY51575.1"/>
    <property type="molecule type" value="Genomic_DNA"/>
</dbReference>
<evidence type="ECO:0000313" key="4">
    <source>
        <dbReference type="EMBL" id="PRY51575.1"/>
    </source>
</evidence>
<dbReference type="InterPro" id="IPR027385">
    <property type="entry name" value="Beta-barrel_OMP"/>
</dbReference>
<protein>
    <submittedName>
        <fullName evidence="4">Outer membrane protein with beta-barrel domain</fullName>
    </submittedName>
</protein>
<dbReference type="InterPro" id="IPR011250">
    <property type="entry name" value="OMP/PagP_B-barrel"/>
</dbReference>
<sequence length="211" mass="23597">MKLNLSLLVLALACMSVARAQTEKGTKTLGFSVNYSKEKNERDGIPERKITSFGFGPSFSYFVKDKLEIGASLNYFNSDYEFLQQNNYMNGLKDQQFGATIFLQKHFMFSEQFGIRTGPFASFIKGNSESDYPDQPKQETTSKGFRTGLNLGIEYFPVKSIGIAANLATLSYNHIKQEVKGTTETNSKINSFELDVTNGLNLSVFFVFGAK</sequence>
<feature type="chain" id="PRO_5015673442" evidence="2">
    <location>
        <begin position="21"/>
        <end position="211"/>
    </location>
</feature>
<gene>
    <name evidence="4" type="ORF">B0I27_107163</name>
</gene>
<keyword evidence="5" id="KW-1185">Reference proteome</keyword>
<evidence type="ECO:0000256" key="1">
    <source>
        <dbReference type="ARBA" id="ARBA00022729"/>
    </source>
</evidence>
<proteinExistence type="predicted"/>
<dbReference type="Gene3D" id="2.40.160.60">
    <property type="entry name" value="Outer membrane protein transport protein (OMPP1/FadL/TodX)"/>
    <property type="match status" value="1"/>
</dbReference>